<comment type="caution">
    <text evidence="2">The sequence shown here is derived from an EMBL/GenBank/DDBJ whole genome shotgun (WGS) entry which is preliminary data.</text>
</comment>
<reference evidence="2 3" key="1">
    <citation type="submission" date="2019-01" db="EMBL/GenBank/DDBJ databases">
        <title>Draft genome assembly of Photorhabdus luminescens subsp. sonorensis Caborca.</title>
        <authorList>
            <person name="Duong D.A."/>
            <person name="Espinosa-Artiles P."/>
            <person name="Orozco R.A."/>
            <person name="Molnar I."/>
            <person name="Stock P."/>
        </authorList>
    </citation>
    <scope>NUCLEOTIDE SEQUENCE [LARGE SCALE GENOMIC DNA]</scope>
    <source>
        <strain evidence="2 3">Caborca</strain>
    </source>
</reference>
<dbReference type="Proteomes" id="UP000307592">
    <property type="component" value="Unassembled WGS sequence"/>
</dbReference>
<name>A0A5C4REN4_PHOLU</name>
<accession>A0A5C4REN4</accession>
<feature type="domain" description="Transposase DDE" evidence="1">
    <location>
        <begin position="82"/>
        <end position="201"/>
    </location>
</feature>
<proteinExistence type="predicted"/>
<organism evidence="2 3">
    <name type="scientific">Photorhabdus luminescens subsp. sonorensis</name>
    <dbReference type="NCBI Taxonomy" id="1173677"/>
    <lineage>
        <taxon>Bacteria</taxon>
        <taxon>Pseudomonadati</taxon>
        <taxon>Pseudomonadota</taxon>
        <taxon>Gammaproteobacteria</taxon>
        <taxon>Enterobacterales</taxon>
        <taxon>Morganellaceae</taxon>
        <taxon>Photorhabdus</taxon>
    </lineage>
</organism>
<evidence type="ECO:0000313" key="3">
    <source>
        <dbReference type="Proteomes" id="UP000307592"/>
    </source>
</evidence>
<evidence type="ECO:0000259" key="1">
    <source>
        <dbReference type="Pfam" id="PF13751"/>
    </source>
</evidence>
<sequence length="223" mass="25418">MLLLIPADVRCGSIGLTAHLQLSGRHPDKLLLDAGYFHDEVIAKTQKHQILLFCAENSDRQRTRKIYPKSLFAYDAEQDCYICPAHHQLSRQSTVKAPEKTRTYQVYGGATCSQCSQKIGCTNAKGGRKIKRYPEDERREALRLHMARPESKQRLNQRKSLVEPVFSALRGIQGLERFRRRGLSAVRVEFTLHAIAYNLSRAVALILWAIFSLSWVASPNNRQ</sequence>
<dbReference type="EMBL" id="SBIJ01000043">
    <property type="protein sequence ID" value="TNH42231.1"/>
    <property type="molecule type" value="Genomic_DNA"/>
</dbReference>
<gene>
    <name evidence="2" type="ORF">EP164_17975</name>
</gene>
<dbReference type="AlphaFoldDB" id="A0A5C4REN4"/>
<evidence type="ECO:0000313" key="2">
    <source>
        <dbReference type="EMBL" id="TNH42231.1"/>
    </source>
</evidence>
<dbReference type="Pfam" id="PF13751">
    <property type="entry name" value="DDE_Tnp_1_6"/>
    <property type="match status" value="1"/>
</dbReference>
<dbReference type="InterPro" id="IPR025668">
    <property type="entry name" value="Tnp_DDE_dom"/>
</dbReference>
<protein>
    <recommendedName>
        <fullName evidence="1">Transposase DDE domain-containing protein</fullName>
    </recommendedName>
</protein>
<dbReference type="PANTHER" id="PTHR33408">
    <property type="entry name" value="TRANSPOSASE"/>
    <property type="match status" value="1"/>
</dbReference>